<comment type="caution">
    <text evidence="1">The sequence shown here is derived from an EMBL/GenBank/DDBJ whole genome shotgun (WGS) entry which is preliminary data.</text>
</comment>
<name>A0ACC2E2U9_DIPCM</name>
<protein>
    <submittedName>
        <fullName evidence="1">Uncharacterized protein</fullName>
    </submittedName>
</protein>
<proteinExistence type="predicted"/>
<dbReference type="Proteomes" id="UP001162992">
    <property type="component" value="Chromosome 4"/>
</dbReference>
<gene>
    <name evidence="1" type="ORF">O6H91_04G145700</name>
</gene>
<organism evidence="1 2">
    <name type="scientific">Diphasiastrum complanatum</name>
    <name type="common">Issler's clubmoss</name>
    <name type="synonym">Lycopodium complanatum</name>
    <dbReference type="NCBI Taxonomy" id="34168"/>
    <lineage>
        <taxon>Eukaryota</taxon>
        <taxon>Viridiplantae</taxon>
        <taxon>Streptophyta</taxon>
        <taxon>Embryophyta</taxon>
        <taxon>Tracheophyta</taxon>
        <taxon>Lycopodiopsida</taxon>
        <taxon>Lycopodiales</taxon>
        <taxon>Lycopodiaceae</taxon>
        <taxon>Lycopodioideae</taxon>
        <taxon>Diphasiastrum</taxon>
    </lineage>
</organism>
<sequence length="1801" mass="205705">MFSGDMLRAITPLPLVSVQNQLSVPTPSVERASNSLSMGRISHVQSSTAESHHVAETEEKMNVQKLQRFSEYHSQQNGTLVSGDMRKLTLNQMQVSKSEVFEDVMAPTVKQEVSISVQPQANKDIEMDIKAAVAVHTEPMTVSDTVEIYKALDNTFLNAAKSTSSVSPNQNLQKGAHIVQRYRGPLFDSPANAKRFDGLTSHSNAACWGSSVSLEYDVRKLLLEEGVRIIGRKRARKLKLLDSLLSTGFQGYHVRPDEKLRLRIEQRKLSLMDLQSRIREEVEQHQQEIMAMGERDYRKFVRLCERQRAELTRQALVLQKMGREKQLRSLFQWRKKLLEAQWACRDARISRNRGVAKYHEKMLREFSKRKDEDRTKRMEALKNNDVDAYREMLRQQQTEMPGDAGARFEVLSSFLTQTEEYLHKLGGKISAVKTQQEKDEAVVAAAAAARAQGLSEEEIEEAAMEAEEALSSKIWSYEDQLSTTAPVNKYYSLAHAIDEQILKQPSMLRAGILRDYQLVGLQWMLSLYNNRLNGILADEMGLGKTVQVMALIAYLMEFKGNYGPHLIIVPNAVIVNWKSELLRWLPSVSCIFYVGVKDQRSKIYSQDVAAMKFNILVTTYEFIMRDRAKLSKVDWKYMIIDEAQRMKDRDSRLARDLDRFRCQRRLLLTGTPLQNDLHELWSLLNLLLPEVFDSSKVFHDWFSKPFQKEGTVTQTAEDDWLETEKKVIVIHRLHQILEPFMLRRRVEDVEGSLPPKVPIVLKCKMSALQAAIYDWVKTTGTIRLDPEDEAQRVAGANGNRQVRAYVPLQNKCMELRKVCNHPFLNYPPYGHYLDDNIVRFCGKLWMLDRILLKLHRTGHKVLLFSTMTRLLDILEEYLQWRGLIYRRIDGTTNLDARETAIVDFNEPDSECFIFLLSIRAAGRGLNLQTADTVVIYDPDPNPKNEEQAVARAHRIGQKREVRVIYLEAVVETISSYQKEDELRSGGNIDIDDEMAGKDRYMGSVESLVRNNIQQHKIDMADEVINAGRFDQRTTQEERRLTLEALLHDEERYQETVHDVPSMQEVNRLIARTEEEIEIFDQMDEDWEWPGEMLKHHEVPAWLRVGSHEVNAAIAATSKQALKKGVIGLVGTREAEEKLVVAEASARSEISDNEKCLSINLKTGKVGDDAEGEAERVSKDDFDEVIAEEEDFLSGEEGEIREGFEDDEEGEIREAIEEEDDPAGEEMRQDESEDDQKQEVEEEVIEVIEEMEEIVDDIDDKVADSEDQEVQEEVSFDSDDGDDESRGTQDADESQLPVLKKFGSLAALESRSAKQERVESLGGEELEEGEIAASGNSPLDTQPSSHSMPEQDDIDDQVIQPQKKRKRSMRHPRKISIDGLAEKNTDDDSDRDSYPANSLQPTTWQDYDGQRLVQRVDRRPDNAVDHQVEWSDSWPSNSCHGPYFHAPYSDRPHENYTNWHPWFGLPHTRLSGYQEQSSNVCDSGYRESRSLKLPHTTGFGSFGGARMPESVQKKCKAVLSKLQGAVNRDGHQIAAKLMELPKHGELPDYYRVIDKPIDARTIEEHLVRFEYATVLDFAGDVQLMLDNAARYDSDLQADARRLQGLFFERMSLMFPDVDFNSVRISIGVAVQPSQWSRSLRKGESGSKLPRSSVQASDKQMCLDVDKDSRHKVKSKKQGKTNRPKPTEKASARDVEDLKEANVVVLHPVDLIIHRKKRNSRRRSEIRKVSDRTNKRTQSSSQKSKHANDYDGNFSLSKLQGGRGALVTTGRVETCTIKVVGDGILNPRKKMRTDIGRRRPAHN</sequence>
<accession>A0ACC2E2U9</accession>
<evidence type="ECO:0000313" key="1">
    <source>
        <dbReference type="EMBL" id="KAJ7560784.1"/>
    </source>
</evidence>
<keyword evidence="2" id="KW-1185">Reference proteome</keyword>
<evidence type="ECO:0000313" key="2">
    <source>
        <dbReference type="Proteomes" id="UP001162992"/>
    </source>
</evidence>
<reference evidence="2" key="1">
    <citation type="journal article" date="2024" name="Proc. Natl. Acad. Sci. U.S.A.">
        <title>Extraordinary preservation of gene collinearity over three hundred million years revealed in homosporous lycophytes.</title>
        <authorList>
            <person name="Li C."/>
            <person name="Wickell D."/>
            <person name="Kuo L.Y."/>
            <person name="Chen X."/>
            <person name="Nie B."/>
            <person name="Liao X."/>
            <person name="Peng D."/>
            <person name="Ji J."/>
            <person name="Jenkins J."/>
            <person name="Williams M."/>
            <person name="Shu S."/>
            <person name="Plott C."/>
            <person name="Barry K."/>
            <person name="Rajasekar S."/>
            <person name="Grimwood J."/>
            <person name="Han X."/>
            <person name="Sun S."/>
            <person name="Hou Z."/>
            <person name="He W."/>
            <person name="Dai G."/>
            <person name="Sun C."/>
            <person name="Schmutz J."/>
            <person name="Leebens-Mack J.H."/>
            <person name="Li F.W."/>
            <person name="Wang L."/>
        </authorList>
    </citation>
    <scope>NUCLEOTIDE SEQUENCE [LARGE SCALE GENOMIC DNA]</scope>
    <source>
        <strain evidence="2">cv. PW_Plant_1</strain>
    </source>
</reference>
<dbReference type="EMBL" id="CM055095">
    <property type="protein sequence ID" value="KAJ7560784.1"/>
    <property type="molecule type" value="Genomic_DNA"/>
</dbReference>